<organism evidence="1 2">
    <name type="scientific">Mariniflexile fucanivorans</name>
    <dbReference type="NCBI Taxonomy" id="264023"/>
    <lineage>
        <taxon>Bacteria</taxon>
        <taxon>Pseudomonadati</taxon>
        <taxon>Bacteroidota</taxon>
        <taxon>Flavobacteriia</taxon>
        <taxon>Flavobacteriales</taxon>
        <taxon>Flavobacteriaceae</taxon>
        <taxon>Mariniflexile</taxon>
    </lineage>
</organism>
<dbReference type="Proteomes" id="UP000295455">
    <property type="component" value="Unassembled WGS sequence"/>
</dbReference>
<keyword evidence="2" id="KW-1185">Reference proteome</keyword>
<protein>
    <submittedName>
        <fullName evidence="1">Uncharacterized protein</fullName>
    </submittedName>
</protein>
<proteinExistence type="predicted"/>
<comment type="caution">
    <text evidence="1">The sequence shown here is derived from an EMBL/GenBank/DDBJ whole genome shotgun (WGS) entry which is preliminary data.</text>
</comment>
<evidence type="ECO:0000313" key="2">
    <source>
        <dbReference type="Proteomes" id="UP000295455"/>
    </source>
</evidence>
<dbReference type="EMBL" id="SLUP01000004">
    <property type="protein sequence ID" value="TCL66146.1"/>
    <property type="molecule type" value="Genomic_DNA"/>
</dbReference>
<sequence length="39" mass="4663">MKNPNSQTKQLFSYKNLVLYLAFGEFTFNMEEKEPQVTF</sequence>
<evidence type="ECO:0000313" key="1">
    <source>
        <dbReference type="EMBL" id="TCL66146.1"/>
    </source>
</evidence>
<reference evidence="1 2" key="1">
    <citation type="submission" date="2019-03" db="EMBL/GenBank/DDBJ databases">
        <title>Genomic Encyclopedia of Type Strains, Phase IV (KMG-IV): sequencing the most valuable type-strain genomes for metagenomic binning, comparative biology and taxonomic classification.</title>
        <authorList>
            <person name="Goeker M."/>
        </authorList>
    </citation>
    <scope>NUCLEOTIDE SEQUENCE [LARGE SCALE GENOMIC DNA]</scope>
    <source>
        <strain evidence="1 2">DSM 18792</strain>
    </source>
</reference>
<name>A0A4R1RJH9_9FLAO</name>
<gene>
    <name evidence="1" type="ORF">EV196_104176</name>
</gene>
<dbReference type="AlphaFoldDB" id="A0A4R1RJH9"/>
<accession>A0A4R1RJH9</accession>